<evidence type="ECO:0000313" key="2">
    <source>
        <dbReference type="Proteomes" id="UP000277236"/>
    </source>
</evidence>
<protein>
    <submittedName>
        <fullName evidence="1">Uncharacterized protein</fullName>
    </submittedName>
</protein>
<dbReference type="EMBL" id="RBRE01000033">
    <property type="protein sequence ID" value="RMQ48010.1"/>
    <property type="molecule type" value="Genomic_DNA"/>
</dbReference>
<dbReference type="Proteomes" id="UP000277236">
    <property type="component" value="Unassembled WGS sequence"/>
</dbReference>
<proteinExistence type="predicted"/>
<sequence>MPLIVNEYSVQEALDERFQERADSLVTLPAAWDKAFG</sequence>
<reference evidence="1 2" key="1">
    <citation type="submission" date="2018-08" db="EMBL/GenBank/DDBJ databases">
        <title>Recombination of ecologically and evolutionarily significant loci maintains genetic cohesion in the Pseudomonas syringae species complex.</title>
        <authorList>
            <person name="Dillon M."/>
            <person name="Thakur S."/>
            <person name="Almeida R.N.D."/>
            <person name="Weir B.S."/>
            <person name="Guttman D.S."/>
        </authorList>
    </citation>
    <scope>NUCLEOTIDE SEQUENCE [LARGE SCALE GENOMIC DNA]</scope>
    <source>
        <strain evidence="1 2">ICMP 3353</strain>
    </source>
</reference>
<evidence type="ECO:0000313" key="1">
    <source>
        <dbReference type="EMBL" id="RMQ48010.1"/>
    </source>
</evidence>
<dbReference type="AlphaFoldDB" id="A0A3M4M313"/>
<name>A0A3M4M313_PSECI</name>
<comment type="caution">
    <text evidence="1">The sequence shown here is derived from an EMBL/GenBank/DDBJ whole genome shotgun (WGS) entry which is preliminary data.</text>
</comment>
<organism evidence="1 2">
    <name type="scientific">Pseudomonas cichorii</name>
    <dbReference type="NCBI Taxonomy" id="36746"/>
    <lineage>
        <taxon>Bacteria</taxon>
        <taxon>Pseudomonadati</taxon>
        <taxon>Pseudomonadota</taxon>
        <taxon>Gammaproteobacteria</taxon>
        <taxon>Pseudomonadales</taxon>
        <taxon>Pseudomonadaceae</taxon>
        <taxon>Pseudomonas</taxon>
    </lineage>
</organism>
<gene>
    <name evidence="1" type="ORF">ALQ04_02733</name>
</gene>
<accession>A0A3M4M313</accession>